<dbReference type="Gramene" id="KVH87797">
    <property type="protein sequence ID" value="KVH87797"/>
    <property type="gene ID" value="Ccrd_024916"/>
</dbReference>
<feature type="signal peptide" evidence="1">
    <location>
        <begin position="1"/>
        <end position="18"/>
    </location>
</feature>
<name>A0A103XBR6_CYNCS</name>
<organism evidence="2 3">
    <name type="scientific">Cynara cardunculus var. scolymus</name>
    <name type="common">Globe artichoke</name>
    <name type="synonym">Cynara scolymus</name>
    <dbReference type="NCBI Taxonomy" id="59895"/>
    <lineage>
        <taxon>Eukaryota</taxon>
        <taxon>Viridiplantae</taxon>
        <taxon>Streptophyta</taxon>
        <taxon>Embryophyta</taxon>
        <taxon>Tracheophyta</taxon>
        <taxon>Spermatophyta</taxon>
        <taxon>Magnoliopsida</taxon>
        <taxon>eudicotyledons</taxon>
        <taxon>Gunneridae</taxon>
        <taxon>Pentapetalae</taxon>
        <taxon>asterids</taxon>
        <taxon>campanulids</taxon>
        <taxon>Asterales</taxon>
        <taxon>Asteraceae</taxon>
        <taxon>Carduoideae</taxon>
        <taxon>Cardueae</taxon>
        <taxon>Carduinae</taxon>
        <taxon>Cynara</taxon>
    </lineage>
</organism>
<evidence type="ECO:0000313" key="2">
    <source>
        <dbReference type="EMBL" id="KVH87797.1"/>
    </source>
</evidence>
<keyword evidence="1" id="KW-0732">Signal</keyword>
<accession>A0A103XBR6</accession>
<evidence type="ECO:0000256" key="1">
    <source>
        <dbReference type="SAM" id="SignalP"/>
    </source>
</evidence>
<protein>
    <submittedName>
        <fullName evidence="2">Uncharacterized protein</fullName>
    </submittedName>
</protein>
<dbReference type="Proteomes" id="UP000243975">
    <property type="component" value="Unassembled WGS sequence"/>
</dbReference>
<comment type="caution">
    <text evidence="2">The sequence shown here is derived from an EMBL/GenBank/DDBJ whole genome shotgun (WGS) entry which is preliminary data.</text>
</comment>
<dbReference type="AlphaFoldDB" id="A0A103XBR6"/>
<feature type="chain" id="PRO_5007118666" evidence="1">
    <location>
        <begin position="19"/>
        <end position="198"/>
    </location>
</feature>
<dbReference type="EMBL" id="LEKV01005822">
    <property type="protein sequence ID" value="KVH87797.1"/>
    <property type="molecule type" value="Genomic_DNA"/>
</dbReference>
<sequence>MTMKLCTIFLVLEKKTVGGFVQGCGDGFRLQESTASVFVPFSPVLSSIVPVLAGALLRRPCCPSSYQHRRLLSSHSTFSSFQFFYSIQSSPGSILHLCSQYYVSALEIKPWLTDFPGKVVGVSISSQAPSAKVAPVKEAAKVCIALEDDNLHLIILDMMCIKYNVWTSTPNGNQKLNSASEETSKFDFFNALNKKRRT</sequence>
<gene>
    <name evidence="2" type="ORF">Ccrd_024916</name>
</gene>
<proteinExistence type="predicted"/>
<reference evidence="2 3" key="1">
    <citation type="journal article" date="2016" name="Sci. Rep.">
        <title>The genome sequence of the outbreeding globe artichoke constructed de novo incorporating a phase-aware low-pass sequencing strategy of F1 progeny.</title>
        <authorList>
            <person name="Scaglione D."/>
            <person name="Reyes-Chin-Wo S."/>
            <person name="Acquadro A."/>
            <person name="Froenicke L."/>
            <person name="Portis E."/>
            <person name="Beitel C."/>
            <person name="Tirone M."/>
            <person name="Mauro R."/>
            <person name="Lo Monaco A."/>
            <person name="Mauromicale G."/>
            <person name="Faccioli P."/>
            <person name="Cattivelli L."/>
            <person name="Rieseberg L."/>
            <person name="Michelmore R."/>
            <person name="Lanteri S."/>
        </authorList>
    </citation>
    <scope>NUCLEOTIDE SEQUENCE [LARGE SCALE GENOMIC DNA]</scope>
    <source>
        <strain evidence="2">2C</strain>
    </source>
</reference>
<keyword evidence="3" id="KW-1185">Reference proteome</keyword>
<evidence type="ECO:0000313" key="3">
    <source>
        <dbReference type="Proteomes" id="UP000243975"/>
    </source>
</evidence>